<keyword evidence="8" id="KW-0539">Nucleus</keyword>
<feature type="compositionally biased region" description="Basic residues" evidence="12">
    <location>
        <begin position="1416"/>
        <end position="1427"/>
    </location>
</feature>
<dbReference type="InterPro" id="IPR007673">
    <property type="entry name" value="Condensin_cplx_su1"/>
</dbReference>
<keyword evidence="16" id="KW-1185">Reference proteome</keyword>
<evidence type="ECO:0000256" key="9">
    <source>
        <dbReference type="ARBA" id="ARBA00023306"/>
    </source>
</evidence>
<keyword evidence="5 10" id="KW-0132">Cell division</keyword>
<feature type="compositionally biased region" description="Acidic residues" evidence="12">
    <location>
        <begin position="1364"/>
        <end position="1378"/>
    </location>
</feature>
<keyword evidence="11" id="KW-0175">Coiled coil</keyword>
<evidence type="ECO:0000256" key="11">
    <source>
        <dbReference type="SAM" id="Coils"/>
    </source>
</evidence>
<name>A0A484B8Q8_DRONA</name>
<comment type="caution">
    <text evidence="15">The sequence shown here is derived from an EMBL/GenBank/DDBJ whole genome shotgun (WGS) entry which is preliminary data.</text>
</comment>
<feature type="compositionally biased region" description="Low complexity" evidence="12">
    <location>
        <begin position="889"/>
        <end position="899"/>
    </location>
</feature>
<dbReference type="PIRSF" id="PIRSF017127">
    <property type="entry name" value="Condensin_D2"/>
    <property type="match status" value="1"/>
</dbReference>
<dbReference type="Proteomes" id="UP000295192">
    <property type="component" value="Unassembled WGS sequence"/>
</dbReference>
<feature type="coiled-coil region" evidence="11">
    <location>
        <begin position="443"/>
        <end position="480"/>
    </location>
</feature>
<dbReference type="Pfam" id="PF12717">
    <property type="entry name" value="Cnd1"/>
    <property type="match status" value="1"/>
</dbReference>
<dbReference type="Gene3D" id="1.25.10.10">
    <property type="entry name" value="Leucine-rich Repeat Variant"/>
    <property type="match status" value="1"/>
</dbReference>
<dbReference type="InterPro" id="IPR026971">
    <property type="entry name" value="CND1/NCAPD3"/>
</dbReference>
<comment type="function">
    <text evidence="10">Regulatory subunit of the condensin complex, a complex required for conversion of interphase chromatin into mitotic-like condense chromosomes. The condensin complex probably introduces positive supercoils into relaxed DNA in the presence of type I topoisomerases and converts nicked DNA into positive knotted forms in the presence of type II topoisomerases.</text>
</comment>
<dbReference type="InterPro" id="IPR032682">
    <property type="entry name" value="Cnd1_C"/>
</dbReference>
<feature type="region of interest" description="Disordered" evidence="12">
    <location>
        <begin position="870"/>
        <end position="899"/>
    </location>
</feature>
<dbReference type="GO" id="GO:0042393">
    <property type="term" value="F:histone binding"/>
    <property type="evidence" value="ECO:0007669"/>
    <property type="project" value="TreeGrafter"/>
</dbReference>
<dbReference type="GO" id="GO:0005634">
    <property type="term" value="C:nucleus"/>
    <property type="evidence" value="ECO:0007669"/>
    <property type="project" value="UniProtKB-SubCell"/>
</dbReference>
<dbReference type="GO" id="GO:0000796">
    <property type="term" value="C:condensin complex"/>
    <property type="evidence" value="ECO:0007669"/>
    <property type="project" value="TreeGrafter"/>
</dbReference>
<evidence type="ECO:0000256" key="1">
    <source>
        <dbReference type="ARBA" id="ARBA00004123"/>
    </source>
</evidence>
<evidence type="ECO:0000256" key="7">
    <source>
        <dbReference type="ARBA" id="ARBA00023067"/>
    </source>
</evidence>
<dbReference type="InterPro" id="IPR011989">
    <property type="entry name" value="ARM-like"/>
</dbReference>
<dbReference type="OMA" id="CPLEKLW"/>
<comment type="similarity">
    <text evidence="3 10">Belongs to the CND1 (condensin subunit 1) family.</text>
</comment>
<evidence type="ECO:0000256" key="4">
    <source>
        <dbReference type="ARBA" id="ARBA00022454"/>
    </source>
</evidence>
<sequence length="1427" mass="163788">MEETHDFQFILPLKNNDLLNSRGDQYYVQQVYTTAEIPDQLLACKSKLHQRDPFYIFEHFDTYYSVIETSANEPTAIRNLKRAFDLLYLTVDRLGEELMPLLSSIEPLSTHDRVRYLNLTKMTMYLFVNVVKRIDFVVHQAMRDQQLNQQKKRAKQGEVLEEYPDWDVKRGKFLVQLYNILQCPLEKLWSPPVAEENFVTMLCDICYRTLESVPPRSDNRHIIDTVFQIFGVAIKRYNHAITFPARILQILRSTEHAAIAVANGILLLHEEYGISTVFSILMKDIVEALTLDTADTAVSRNFSNFLAEFASIAPKLMIPHLSQLGDDMLDSESHVLRNCVLQIMGDAVVGELTSEGLEDDMKEARNEFLDHLLDHVNDVSAHVRSKVLQIWHHLNTQHAIPLCFLVKVLREAVCRLEDKSSMVRKSAIQLIKAFLENNPYSGKLKLEELMKNHEKEVKVMEELDEVIEKEREQYKKMDEEWDLIAPDLLPIIEENIRLFPDLEFNKEEEYDEIVKKVLELLLQKNYKDATILVRKADFAAGNEQLNQLLKPEERCVYFMALFKTFISLANGCKDSSEEMQKQIKTVEFLKDSIEFSHVATAAMPKIMELLLSKTNTDVFEAVDLFTTGYLFGIHGTDAGMQRMLSLVWSSDKEKRDAVCNAYRKVLFTTDKTERAHAIKVVQNLSKFLSEIEYGHYTAMETLMTEWVESEDIDALIIQVLFERFTLKLEGTTNDESRLALQLLIMASQAKSTIVSANRAIIEDIATSARAKQDPRIFTSCLQLLVNGIEANNNTKYYKRCASDAKFVQQITQLFLSFFFHPQLPDFDAMAMSVFEYYYRMCQAPDELAQNIVRELIDRFHDQWLVSMSPEEPVQTQTTDIPHSQPLPMSQTQTQTQTQSQAKVAEDQQVGLPVYLVTRFLFCVGYMTIKEMIFLDMDVYNNMKYREELTALEEKKNKKDAGSALRRQTLNVSAMEARKRLSTVAAEPQQEPDDDLVGATAEDNIAEEINAICEDMLLYDPNALMSKIYPIIINICKRPGEYRDQDLQQAATLALARLMTVSSKFCESNMSFLMNILNMTKNMKIKCNTVVGLSDLTFRFPNIIEPWTGHFYAQLHEENTELRLTAVKMLSHLILHEMIRVKGQIADLALCIVDESDEIRNITQQFFKEIANKSNILYNVLPDIISKLGDVNLHLEEDKYRTVMRYILGLIQKDRHIETLVEKLCLRFPVTRVERQWRDIAYCLSLLTYNERSIKKLIDNVQHFKDKVQVDEVYQSFKLIITNTSKLAKPELKAVITELETRLNECLQVNEQGTDAPQSDKGHNETKAKGNKSKKPSTKPQRGRGVGKGGAGSSRRGRNAQQESSSEDDSSEESSDSDEAPAARRLQSQKKPQQRGKKPAPSSDSSEDSEEEAAKPTNKKQSARRGRK</sequence>
<keyword evidence="4" id="KW-0158">Chromosome</keyword>
<keyword evidence="6 10" id="KW-0498">Mitosis</keyword>
<dbReference type="GO" id="GO:0051301">
    <property type="term" value="P:cell division"/>
    <property type="evidence" value="ECO:0007669"/>
    <property type="project" value="UniProtKB-KW"/>
</dbReference>
<protein>
    <recommendedName>
        <fullName evidence="10">Condensin complex subunit 1</fullName>
    </recommendedName>
</protein>
<dbReference type="KEGG" id="dnv:108655079"/>
<dbReference type="GO" id="GO:0010032">
    <property type="term" value="P:meiotic chromosome condensation"/>
    <property type="evidence" value="ECO:0007669"/>
    <property type="project" value="TreeGrafter"/>
</dbReference>
<dbReference type="SUPFAM" id="SSF48371">
    <property type="entry name" value="ARM repeat"/>
    <property type="match status" value="1"/>
</dbReference>
<proteinExistence type="inferred from homology"/>
<feature type="domain" description="Condensin complex subunit 1 N-terminal" evidence="14">
    <location>
        <begin position="79"/>
        <end position="242"/>
    </location>
</feature>
<evidence type="ECO:0000313" key="15">
    <source>
        <dbReference type="EMBL" id="TDG44662.1"/>
    </source>
</evidence>
<dbReference type="Pfam" id="PF12922">
    <property type="entry name" value="Cnd1_N"/>
    <property type="match status" value="1"/>
</dbReference>
<dbReference type="EMBL" id="LSRL02000097">
    <property type="protein sequence ID" value="TDG44662.1"/>
    <property type="molecule type" value="Genomic_DNA"/>
</dbReference>
<evidence type="ECO:0000256" key="6">
    <source>
        <dbReference type="ARBA" id="ARBA00022776"/>
    </source>
</evidence>
<evidence type="ECO:0000256" key="12">
    <source>
        <dbReference type="SAM" id="MobiDB-lite"/>
    </source>
</evidence>
<dbReference type="InterPro" id="IPR016024">
    <property type="entry name" value="ARM-type_fold"/>
</dbReference>
<dbReference type="STRING" id="7232.A0A484B8Q8"/>
<reference evidence="15 16" key="1">
    <citation type="journal article" date="2019" name="J. Hered.">
        <title>An Improved Genome Assembly for Drosophila navojoa, the Basal Species in the mojavensis Cluster.</title>
        <authorList>
            <person name="Vanderlinde T."/>
            <person name="Dupim E.G."/>
            <person name="Nazario-Yepiz N.O."/>
            <person name="Carvalho A.B."/>
        </authorList>
    </citation>
    <scope>NUCLEOTIDE SEQUENCE [LARGE SCALE GENOMIC DNA]</scope>
    <source>
        <strain evidence="15">Navoj_Jal97</strain>
        <tissue evidence="15">Whole organism</tissue>
    </source>
</reference>
<gene>
    <name evidence="15" type="ORF">AWZ03_008897</name>
</gene>
<evidence type="ECO:0000256" key="5">
    <source>
        <dbReference type="ARBA" id="ARBA00022618"/>
    </source>
</evidence>
<comment type="subcellular location">
    <subcellularLocation>
        <location evidence="2">Chromosome</location>
    </subcellularLocation>
    <subcellularLocation>
        <location evidence="1">Nucleus</location>
    </subcellularLocation>
</comment>
<dbReference type="PANTHER" id="PTHR14222:SF2">
    <property type="entry name" value="CONDENSIN COMPLEX SUBUNIT 1"/>
    <property type="match status" value="1"/>
</dbReference>
<dbReference type="PANTHER" id="PTHR14222">
    <property type="entry name" value="CONDENSIN"/>
    <property type="match status" value="1"/>
</dbReference>
<evidence type="ECO:0000259" key="14">
    <source>
        <dbReference type="Pfam" id="PF12922"/>
    </source>
</evidence>
<dbReference type="GO" id="GO:0000779">
    <property type="term" value="C:condensed chromosome, centromeric region"/>
    <property type="evidence" value="ECO:0007669"/>
    <property type="project" value="TreeGrafter"/>
</dbReference>
<accession>A0A484B8Q8</accession>
<evidence type="ECO:0000313" key="16">
    <source>
        <dbReference type="Proteomes" id="UP000295192"/>
    </source>
</evidence>
<feature type="domain" description="Condensin complex subunit 1 C-terminal" evidence="13">
    <location>
        <begin position="1084"/>
        <end position="1244"/>
    </location>
</feature>
<dbReference type="InterPro" id="IPR024324">
    <property type="entry name" value="Condensin_cplx_su1_N"/>
</dbReference>
<dbReference type="GO" id="GO:0007076">
    <property type="term" value="P:mitotic chromosome condensation"/>
    <property type="evidence" value="ECO:0007669"/>
    <property type="project" value="InterPro"/>
</dbReference>
<keyword evidence="9 10" id="KW-0131">Cell cycle</keyword>
<keyword evidence="7 10" id="KW-0226">DNA condensation</keyword>
<dbReference type="OrthoDB" id="436262at2759"/>
<organism evidence="15 16">
    <name type="scientific">Drosophila navojoa</name>
    <name type="common">Fruit fly</name>
    <dbReference type="NCBI Taxonomy" id="7232"/>
    <lineage>
        <taxon>Eukaryota</taxon>
        <taxon>Metazoa</taxon>
        <taxon>Ecdysozoa</taxon>
        <taxon>Arthropoda</taxon>
        <taxon>Hexapoda</taxon>
        <taxon>Insecta</taxon>
        <taxon>Pterygota</taxon>
        <taxon>Neoptera</taxon>
        <taxon>Endopterygota</taxon>
        <taxon>Diptera</taxon>
        <taxon>Brachycera</taxon>
        <taxon>Muscomorpha</taxon>
        <taxon>Ephydroidea</taxon>
        <taxon>Drosophilidae</taxon>
        <taxon>Drosophila</taxon>
    </lineage>
</organism>
<evidence type="ECO:0000256" key="2">
    <source>
        <dbReference type="ARBA" id="ARBA00004286"/>
    </source>
</evidence>
<evidence type="ECO:0000256" key="8">
    <source>
        <dbReference type="ARBA" id="ARBA00023242"/>
    </source>
</evidence>
<evidence type="ECO:0000256" key="10">
    <source>
        <dbReference type="PIRNR" id="PIRNR017127"/>
    </source>
</evidence>
<feature type="compositionally biased region" description="Basic and acidic residues" evidence="12">
    <location>
        <begin position="1317"/>
        <end position="1327"/>
    </location>
</feature>
<evidence type="ECO:0000259" key="13">
    <source>
        <dbReference type="Pfam" id="PF12717"/>
    </source>
</evidence>
<feature type="region of interest" description="Disordered" evidence="12">
    <location>
        <begin position="1309"/>
        <end position="1427"/>
    </location>
</feature>
<evidence type="ECO:0000256" key="3">
    <source>
        <dbReference type="ARBA" id="ARBA00009606"/>
    </source>
</evidence>